<proteinExistence type="predicted"/>
<dbReference type="Proteomes" id="UP000248731">
    <property type="component" value="Chromosome 1"/>
</dbReference>
<dbReference type="EMBL" id="LS483466">
    <property type="protein sequence ID" value="SQI26476.1"/>
    <property type="molecule type" value="Genomic_DNA"/>
</dbReference>
<gene>
    <name evidence="1" type="ORF">NCTC7307_03835</name>
</gene>
<reference evidence="1 2" key="1">
    <citation type="submission" date="2018-06" db="EMBL/GenBank/DDBJ databases">
        <authorList>
            <consortium name="Pathogen Informatics"/>
            <person name="Doyle S."/>
        </authorList>
    </citation>
    <scope>NUCLEOTIDE SEQUENCE [LARGE SCALE GENOMIC DNA]</scope>
    <source>
        <strain evidence="1 2">NCTC7307</strain>
    </source>
</reference>
<evidence type="ECO:0000313" key="1">
    <source>
        <dbReference type="EMBL" id="SQI26476.1"/>
    </source>
</evidence>
<keyword evidence="2" id="KW-1185">Reference proteome</keyword>
<evidence type="ECO:0000313" key="2">
    <source>
        <dbReference type="Proteomes" id="UP000248731"/>
    </source>
</evidence>
<name>A0A2X4TGH1_SALER</name>
<accession>A0A2X4TGH1</accession>
<dbReference type="AlphaFoldDB" id="A0A2X4TGH1"/>
<sequence length="62" mass="7015">MLLFKLAEEVIAFVVHQQKGGQTFDFHHPDGFHSQFGVFEAAQVFSHTVAPAGPLRRRYCRG</sequence>
<organism evidence="1 2">
    <name type="scientific">Salmonella enterica subsp. arizonae</name>
    <dbReference type="NCBI Taxonomy" id="59203"/>
    <lineage>
        <taxon>Bacteria</taxon>
        <taxon>Pseudomonadati</taxon>
        <taxon>Pseudomonadota</taxon>
        <taxon>Gammaproteobacteria</taxon>
        <taxon>Enterobacterales</taxon>
        <taxon>Enterobacteriaceae</taxon>
        <taxon>Salmonella</taxon>
    </lineage>
</organism>
<protein>
    <submittedName>
        <fullName evidence="1">Uncharacterized protein</fullName>
    </submittedName>
</protein>